<name>A0A161VDK5_9PEZI</name>
<evidence type="ECO:0000256" key="1">
    <source>
        <dbReference type="SAM" id="MobiDB-lite"/>
    </source>
</evidence>
<accession>A0A161VDK5</accession>
<dbReference type="AlphaFoldDB" id="A0A161VDK5"/>
<feature type="region of interest" description="Disordered" evidence="1">
    <location>
        <begin position="89"/>
        <end position="138"/>
    </location>
</feature>
<protein>
    <submittedName>
        <fullName evidence="2">Uncharacterized protein</fullName>
    </submittedName>
</protein>
<feature type="compositionally biased region" description="Basic residues" evidence="1">
    <location>
        <begin position="1"/>
        <end position="12"/>
    </location>
</feature>
<evidence type="ECO:0000313" key="2">
    <source>
        <dbReference type="EMBL" id="KZL63525.1"/>
    </source>
</evidence>
<proteinExistence type="predicted"/>
<gene>
    <name evidence="2" type="ORF">CT0861_03966</name>
</gene>
<dbReference type="STRING" id="708197.A0A161VDK5"/>
<comment type="caution">
    <text evidence="2">The sequence shown here is derived from an EMBL/GenBank/DDBJ whole genome shotgun (WGS) entry which is preliminary data.</text>
</comment>
<feature type="region of interest" description="Disordered" evidence="1">
    <location>
        <begin position="1"/>
        <end position="23"/>
    </location>
</feature>
<evidence type="ECO:0000313" key="3">
    <source>
        <dbReference type="Proteomes" id="UP000076552"/>
    </source>
</evidence>
<dbReference type="EMBL" id="LFIV01000347">
    <property type="protein sequence ID" value="KZL63525.1"/>
    <property type="molecule type" value="Genomic_DNA"/>
</dbReference>
<reference evidence="2 3" key="1">
    <citation type="submission" date="2015-06" db="EMBL/GenBank/DDBJ databases">
        <title>Survival trade-offs in plant roots during colonization by closely related pathogenic and mutualistic fungi.</title>
        <authorList>
            <person name="Hacquard S."/>
            <person name="Kracher B."/>
            <person name="Hiruma K."/>
            <person name="Weinman A."/>
            <person name="Muench P."/>
            <person name="Garrido Oter R."/>
            <person name="Ver Loren van Themaat E."/>
            <person name="Dallerey J.-F."/>
            <person name="Damm U."/>
            <person name="Henrissat B."/>
            <person name="Lespinet O."/>
            <person name="Thon M."/>
            <person name="Kemen E."/>
            <person name="McHardy A.C."/>
            <person name="Schulze-Lefert P."/>
            <person name="O'Connell R.J."/>
        </authorList>
    </citation>
    <scope>NUCLEOTIDE SEQUENCE [LARGE SCALE GENOMIC DNA]</scope>
    <source>
        <strain evidence="2 3">0861</strain>
    </source>
</reference>
<organism evidence="2 3">
    <name type="scientific">Colletotrichum tofieldiae</name>
    <dbReference type="NCBI Taxonomy" id="708197"/>
    <lineage>
        <taxon>Eukaryota</taxon>
        <taxon>Fungi</taxon>
        <taxon>Dikarya</taxon>
        <taxon>Ascomycota</taxon>
        <taxon>Pezizomycotina</taxon>
        <taxon>Sordariomycetes</taxon>
        <taxon>Hypocreomycetidae</taxon>
        <taxon>Glomerellales</taxon>
        <taxon>Glomerellaceae</taxon>
        <taxon>Colletotrichum</taxon>
        <taxon>Colletotrichum spaethianum species complex</taxon>
    </lineage>
</organism>
<feature type="compositionally biased region" description="Basic and acidic residues" evidence="1">
    <location>
        <begin position="94"/>
        <end position="104"/>
    </location>
</feature>
<dbReference type="Proteomes" id="UP000076552">
    <property type="component" value="Unassembled WGS sequence"/>
</dbReference>
<feature type="compositionally biased region" description="Acidic residues" evidence="1">
    <location>
        <begin position="105"/>
        <end position="114"/>
    </location>
</feature>
<sequence>MAQAQRRNHQRRPQSTPSPDEDDCHIQLLLSDVNDKSSLQVYTAQVSDAFLDKLARPRLPPPSQASVLIRHTETSYEPLSSFQERLLQATFPRGQERKRGRDAGVDDAGDDAVEGDYVPSAGPAKKSRTPNRITNTSR</sequence>
<keyword evidence="3" id="KW-1185">Reference proteome</keyword>